<feature type="compositionally biased region" description="Basic residues" evidence="1">
    <location>
        <begin position="229"/>
        <end position="238"/>
    </location>
</feature>
<sequence length="336" mass="36988">MPPKNNQNKQKAPKKQPISWERDGVDGGDSSITIILDWLGTGNNYLRWRGDVEGGITKTRLCSEILQIMQEHGITHRDSKGIRQKLGDLQASYNAACDWKKNTGQGILARDEINGVRTVQGELIYTVQFDVFADQHELLAKVLEICRHWDSLDPIMSSRSVTEPLHVRSSLTGDQLRGQQSSGHQPSGHPPSDESADAPAHEPTSGAITSDLPENPLDGLDSIATPAATKKKNSKKRGSTAGSSRSKANAKRPKKKKITTEELYMKSMVSKRQADVTRARAEASKVKVSYMKELRSHGLSLEEIEKKVAEEFPRLADMENPDDSSSSSSNSDDSSE</sequence>
<feature type="compositionally biased region" description="Low complexity" evidence="1">
    <location>
        <begin position="178"/>
        <end position="187"/>
    </location>
</feature>
<feature type="compositionally biased region" description="Basic residues" evidence="1">
    <location>
        <begin position="248"/>
        <end position="257"/>
    </location>
</feature>
<feature type="region of interest" description="Disordered" evidence="1">
    <location>
        <begin position="1"/>
        <end position="25"/>
    </location>
</feature>
<feature type="compositionally biased region" description="Low complexity" evidence="1">
    <location>
        <begin position="323"/>
        <end position="336"/>
    </location>
</feature>
<dbReference type="AlphaFoldDB" id="A0A2N5S9K4"/>
<evidence type="ECO:0000313" key="3">
    <source>
        <dbReference type="Proteomes" id="UP000235392"/>
    </source>
</evidence>
<proteinExistence type="predicted"/>
<evidence type="ECO:0000256" key="1">
    <source>
        <dbReference type="SAM" id="MobiDB-lite"/>
    </source>
</evidence>
<feature type="region of interest" description="Disordered" evidence="1">
    <location>
        <begin position="164"/>
        <end position="262"/>
    </location>
</feature>
<feature type="region of interest" description="Disordered" evidence="1">
    <location>
        <begin position="312"/>
        <end position="336"/>
    </location>
</feature>
<reference evidence="2 3" key="1">
    <citation type="submission" date="2017-11" db="EMBL/GenBank/DDBJ databases">
        <title>De novo assembly and phasing of dikaryotic genomes from two isolates of Puccinia coronata f. sp. avenae, the causal agent of oat crown rust.</title>
        <authorList>
            <person name="Miller M.E."/>
            <person name="Zhang Y."/>
            <person name="Omidvar V."/>
            <person name="Sperschneider J."/>
            <person name="Schwessinger B."/>
            <person name="Raley C."/>
            <person name="Palmer J.M."/>
            <person name="Garnica D."/>
            <person name="Upadhyaya N."/>
            <person name="Rathjen J."/>
            <person name="Taylor J.M."/>
            <person name="Park R.F."/>
            <person name="Dodds P.N."/>
            <person name="Hirsch C.D."/>
            <person name="Kianian S.F."/>
            <person name="Figueroa M."/>
        </authorList>
    </citation>
    <scope>NUCLEOTIDE SEQUENCE [LARGE SCALE GENOMIC DNA]</scope>
    <source>
        <strain evidence="2">12SD80</strain>
    </source>
</reference>
<organism evidence="2 3">
    <name type="scientific">Puccinia coronata f. sp. avenae</name>
    <dbReference type="NCBI Taxonomy" id="200324"/>
    <lineage>
        <taxon>Eukaryota</taxon>
        <taxon>Fungi</taxon>
        <taxon>Dikarya</taxon>
        <taxon>Basidiomycota</taxon>
        <taxon>Pucciniomycotina</taxon>
        <taxon>Pucciniomycetes</taxon>
        <taxon>Pucciniales</taxon>
        <taxon>Pucciniaceae</taxon>
        <taxon>Puccinia</taxon>
    </lineage>
</organism>
<dbReference type="EMBL" id="PGCI01000986">
    <property type="protein sequence ID" value="PLW09921.1"/>
    <property type="molecule type" value="Genomic_DNA"/>
</dbReference>
<dbReference type="Proteomes" id="UP000235392">
    <property type="component" value="Unassembled WGS sequence"/>
</dbReference>
<dbReference type="PANTHER" id="PTHR33324:SF2">
    <property type="entry name" value="MYB_SANT-LIKE DNA-BINDING DOMAIN-CONTAINING PROTEIN"/>
    <property type="match status" value="1"/>
</dbReference>
<accession>A0A2N5S9K4</accession>
<comment type="caution">
    <text evidence="2">The sequence shown here is derived from an EMBL/GenBank/DDBJ whole genome shotgun (WGS) entry which is preliminary data.</text>
</comment>
<gene>
    <name evidence="2" type="ORF">PCASD_21472</name>
</gene>
<evidence type="ECO:0000313" key="2">
    <source>
        <dbReference type="EMBL" id="PLW09921.1"/>
    </source>
</evidence>
<protein>
    <submittedName>
        <fullName evidence="2">Uncharacterized protein</fullName>
    </submittedName>
</protein>
<feature type="compositionally biased region" description="Low complexity" evidence="1">
    <location>
        <begin position="1"/>
        <end position="10"/>
    </location>
</feature>
<name>A0A2N5S9K4_9BASI</name>
<dbReference type="PANTHER" id="PTHR33324">
    <property type="entry name" value="EXPRESSED PROTEIN"/>
    <property type="match status" value="1"/>
</dbReference>